<dbReference type="PANTHER" id="PTHR30251:SF2">
    <property type="entry name" value="FIMBRIAL CHAPERONE YADV-RELATED"/>
    <property type="match status" value="1"/>
</dbReference>
<gene>
    <name evidence="6" type="ORF">HAINFHK1212_0138</name>
</gene>
<dbReference type="SUPFAM" id="SSF49584">
    <property type="entry name" value="Periplasmic chaperone C-domain"/>
    <property type="match status" value="1"/>
</dbReference>
<dbReference type="Gene3D" id="2.60.40.10">
    <property type="entry name" value="Immunoglobulins"/>
    <property type="match status" value="1"/>
</dbReference>
<dbReference type="PANTHER" id="PTHR30251">
    <property type="entry name" value="PILUS ASSEMBLY CHAPERONE"/>
    <property type="match status" value="1"/>
</dbReference>
<dbReference type="AlphaFoldDB" id="A0A7G2K1Q9"/>
<dbReference type="InterPro" id="IPR016148">
    <property type="entry name" value="Pili_assmbl_chaperone_C"/>
</dbReference>
<evidence type="ECO:0000256" key="1">
    <source>
        <dbReference type="ARBA" id="ARBA00004418"/>
    </source>
</evidence>
<keyword evidence="3" id="KW-0574">Periplasm</keyword>
<feature type="domain" description="Pili assembly chaperone C-terminal" evidence="5">
    <location>
        <begin position="32"/>
        <end position="89"/>
    </location>
</feature>
<organism evidence="6">
    <name type="scientific">Haemophilus influenzae HK1212</name>
    <dbReference type="NCBI Taxonomy" id="456482"/>
    <lineage>
        <taxon>Bacteria</taxon>
        <taxon>Pseudomonadati</taxon>
        <taxon>Pseudomonadota</taxon>
        <taxon>Gammaproteobacteria</taxon>
        <taxon>Pasteurellales</taxon>
        <taxon>Pasteurellaceae</taxon>
        <taxon>Haemophilus</taxon>
    </lineage>
</organism>
<evidence type="ECO:0000259" key="5">
    <source>
        <dbReference type="Pfam" id="PF02753"/>
    </source>
</evidence>
<evidence type="ECO:0000313" key="6">
    <source>
        <dbReference type="EMBL" id="EFA29491.1"/>
    </source>
</evidence>
<dbReference type="EMBL" id="ABFC01000092">
    <property type="protein sequence ID" value="EFA29491.1"/>
    <property type="molecule type" value="Genomic_DNA"/>
</dbReference>
<evidence type="ECO:0000256" key="4">
    <source>
        <dbReference type="ARBA" id="ARBA00023186"/>
    </source>
</evidence>
<protein>
    <submittedName>
        <fullName evidence="6">Chaperone</fullName>
    </submittedName>
</protein>
<reference evidence="6" key="1">
    <citation type="journal article" date="2010" name="Genomics">
        <title>Tracing phylogenomic events leading to diversity of Haemophilus influenzae and the emergence of Brazilian Purpuric Fever (BPF)-associated clones.</title>
        <authorList>
            <person name="Papazisi L."/>
            <person name="Ratnayake S."/>
            <person name="Remortel B.G."/>
            <person name="Bock G.R."/>
            <person name="Liang W."/>
            <person name="Saeed A.I."/>
            <person name="Liu J."/>
            <person name="Fleischmann R.D."/>
            <person name="Kilian M."/>
            <person name="Peterson S.N."/>
        </authorList>
    </citation>
    <scope>NUCLEOTIDE SEQUENCE [LARGE SCALE GENOMIC DNA]</scope>
    <source>
        <strain evidence="6">HK1212</strain>
    </source>
</reference>
<dbReference type="GO" id="GO:0042597">
    <property type="term" value="C:periplasmic space"/>
    <property type="evidence" value="ECO:0007669"/>
    <property type="project" value="UniProtKB-SubCell"/>
</dbReference>
<sequence>MKFFYRPTGLAISINDAYQKVNFSTDGSSLRVDNPTPYFITYDQIKINGKSVKNVDMVAPYSQQTYPFKGAHANETVQWTVVNDYGGDQKGESILK</sequence>
<proteinExistence type="inferred from homology"/>
<comment type="similarity">
    <text evidence="2">Belongs to the periplasmic pilus chaperone family.</text>
</comment>
<comment type="subcellular location">
    <subcellularLocation>
        <location evidence="1">Periplasm</location>
    </subcellularLocation>
</comment>
<evidence type="ECO:0000256" key="3">
    <source>
        <dbReference type="ARBA" id="ARBA00022764"/>
    </source>
</evidence>
<comment type="caution">
    <text evidence="6">The sequence shown here is derived from an EMBL/GenBank/DDBJ whole genome shotgun (WGS) entry which is preliminary data.</text>
</comment>
<keyword evidence="4" id="KW-0143">Chaperone</keyword>
<dbReference type="InterPro" id="IPR036316">
    <property type="entry name" value="Pili_assmbl_chap_C_dom_sf"/>
</dbReference>
<evidence type="ECO:0000256" key="2">
    <source>
        <dbReference type="ARBA" id="ARBA00007399"/>
    </source>
</evidence>
<name>A0A7G2K1Q9_HAEIF</name>
<dbReference type="Pfam" id="PF02753">
    <property type="entry name" value="PapD_C"/>
    <property type="match status" value="1"/>
</dbReference>
<dbReference type="InterPro" id="IPR013783">
    <property type="entry name" value="Ig-like_fold"/>
</dbReference>
<accession>A0A7G2K1Q9</accession>
<dbReference type="InterPro" id="IPR050643">
    <property type="entry name" value="Periplasmic_pilus_chap"/>
</dbReference>